<evidence type="ECO:0000256" key="7">
    <source>
        <dbReference type="ARBA" id="ARBA00022989"/>
    </source>
</evidence>
<dbReference type="GO" id="GO:0005743">
    <property type="term" value="C:mitochondrial inner membrane"/>
    <property type="evidence" value="ECO:0007669"/>
    <property type="project" value="UniProtKB-SubCell"/>
</dbReference>
<dbReference type="AlphaFoldDB" id="A0A9W8DVS3"/>
<proteinExistence type="inferred from homology"/>
<evidence type="ECO:0000256" key="11">
    <source>
        <dbReference type="RuleBase" id="RU000488"/>
    </source>
</evidence>
<reference evidence="13" key="1">
    <citation type="submission" date="2022-07" db="EMBL/GenBank/DDBJ databases">
        <title>Phylogenomic reconstructions and comparative analyses of Kickxellomycotina fungi.</title>
        <authorList>
            <person name="Reynolds N.K."/>
            <person name="Stajich J.E."/>
            <person name="Barry K."/>
            <person name="Grigoriev I.V."/>
            <person name="Crous P."/>
            <person name="Smith M.E."/>
        </authorList>
    </citation>
    <scope>NUCLEOTIDE SEQUENCE</scope>
    <source>
        <strain evidence="13">NBRC 100468</strain>
    </source>
</reference>
<dbReference type="InterPro" id="IPR051508">
    <property type="entry name" value="Mito_Carrier_Antiporter"/>
</dbReference>
<organism evidence="13 14">
    <name type="scientific">Mycoemilia scoparia</name>
    <dbReference type="NCBI Taxonomy" id="417184"/>
    <lineage>
        <taxon>Eukaryota</taxon>
        <taxon>Fungi</taxon>
        <taxon>Fungi incertae sedis</taxon>
        <taxon>Zoopagomycota</taxon>
        <taxon>Kickxellomycotina</taxon>
        <taxon>Kickxellomycetes</taxon>
        <taxon>Kickxellales</taxon>
        <taxon>Kickxellaceae</taxon>
        <taxon>Mycoemilia</taxon>
    </lineage>
</organism>
<keyword evidence="7 12" id="KW-1133">Transmembrane helix</keyword>
<accession>A0A9W8DVS3</accession>
<dbReference type="Pfam" id="PF00153">
    <property type="entry name" value="Mito_carr"/>
    <property type="match status" value="3"/>
</dbReference>
<keyword evidence="6" id="KW-0999">Mitochondrion inner membrane</keyword>
<evidence type="ECO:0000256" key="9">
    <source>
        <dbReference type="ARBA" id="ARBA00023136"/>
    </source>
</evidence>
<dbReference type="SUPFAM" id="SSF103506">
    <property type="entry name" value="Mitochondrial carrier"/>
    <property type="match status" value="1"/>
</dbReference>
<feature type="transmembrane region" description="Helical" evidence="12">
    <location>
        <begin position="144"/>
        <end position="168"/>
    </location>
</feature>
<feature type="repeat" description="Solcar" evidence="10">
    <location>
        <begin position="142"/>
        <end position="234"/>
    </location>
</feature>
<evidence type="ECO:0000313" key="14">
    <source>
        <dbReference type="Proteomes" id="UP001150538"/>
    </source>
</evidence>
<evidence type="ECO:0000256" key="5">
    <source>
        <dbReference type="ARBA" id="ARBA00022737"/>
    </source>
</evidence>
<name>A0A9W8DVS3_9FUNG</name>
<dbReference type="PANTHER" id="PTHR45928">
    <property type="entry name" value="RE38146P"/>
    <property type="match status" value="1"/>
</dbReference>
<dbReference type="InterPro" id="IPR018108">
    <property type="entry name" value="MCP_transmembrane"/>
</dbReference>
<keyword evidence="14" id="KW-1185">Reference proteome</keyword>
<comment type="caution">
    <text evidence="13">The sequence shown here is derived from an EMBL/GenBank/DDBJ whole genome shotgun (WGS) entry which is preliminary data.</text>
</comment>
<keyword evidence="4 10" id="KW-0812">Transmembrane</keyword>
<evidence type="ECO:0000256" key="1">
    <source>
        <dbReference type="ARBA" id="ARBA00004448"/>
    </source>
</evidence>
<evidence type="ECO:0000256" key="2">
    <source>
        <dbReference type="ARBA" id="ARBA00006375"/>
    </source>
</evidence>
<keyword evidence="9 10" id="KW-0472">Membrane</keyword>
<keyword evidence="8" id="KW-0496">Mitochondrion</keyword>
<keyword evidence="5" id="KW-0677">Repeat</keyword>
<dbReference type="PANTHER" id="PTHR45928:SF1">
    <property type="entry name" value="RE38146P"/>
    <property type="match status" value="1"/>
</dbReference>
<gene>
    <name evidence="13" type="primary">OAC1</name>
    <name evidence="13" type="ORF">H4219_001410</name>
</gene>
<dbReference type="OrthoDB" id="6703404at2759"/>
<feature type="repeat" description="Solcar" evidence="10">
    <location>
        <begin position="30"/>
        <end position="126"/>
    </location>
</feature>
<evidence type="ECO:0000256" key="12">
    <source>
        <dbReference type="SAM" id="Phobius"/>
    </source>
</evidence>
<sequence>MSSPNSTSTAADASISPKPERLSWLSQEQRKTLATFISASMAACGAVTFTNPFEVVKTRLQLQGELSSAAAKGAAPRTYNNVFQAFWVIGRNEGIRAVQKGLGAGYIYQIMLNGTRVGFYEPTKKAVNSLFYGSSNKGEAKEHMALNVVAGGFTGMLGAAAGSPFFLVKTRMQSYSTYAAVGHQHYYPTFIHGLASIYRRHGFRGLYRSMDAAMIRAGSGSAVQLASYDKCKELIMKNFEGFGPNNFKTHLSASMVTGLLVCTAMNPFDVISTRMYNQRVGADGRHGSLYRNPIECLMRTVSTEGITSLYKGFFPHYLRIG</sequence>
<evidence type="ECO:0000256" key="10">
    <source>
        <dbReference type="PROSITE-ProRule" id="PRU00282"/>
    </source>
</evidence>
<keyword evidence="3 11" id="KW-0813">Transport</keyword>
<comment type="subcellular location">
    <subcellularLocation>
        <location evidence="1">Mitochondrion inner membrane</location>
        <topology evidence="1">Multi-pass membrane protein</topology>
    </subcellularLocation>
</comment>
<evidence type="ECO:0000256" key="4">
    <source>
        <dbReference type="ARBA" id="ARBA00022692"/>
    </source>
</evidence>
<dbReference type="Proteomes" id="UP001150538">
    <property type="component" value="Unassembled WGS sequence"/>
</dbReference>
<evidence type="ECO:0000313" key="13">
    <source>
        <dbReference type="EMBL" id="KAJ1920297.1"/>
    </source>
</evidence>
<dbReference type="PROSITE" id="PS50920">
    <property type="entry name" value="SOLCAR"/>
    <property type="match status" value="3"/>
</dbReference>
<dbReference type="EMBL" id="JANBPU010000015">
    <property type="protein sequence ID" value="KAJ1920297.1"/>
    <property type="molecule type" value="Genomic_DNA"/>
</dbReference>
<evidence type="ECO:0000256" key="3">
    <source>
        <dbReference type="ARBA" id="ARBA00022448"/>
    </source>
</evidence>
<protein>
    <submittedName>
        <fullName evidence="13">Mitochondrial oxaloacetate carrier protein</fullName>
    </submittedName>
</protein>
<dbReference type="InterPro" id="IPR023395">
    <property type="entry name" value="MCP_dom_sf"/>
</dbReference>
<dbReference type="Gene3D" id="1.50.40.10">
    <property type="entry name" value="Mitochondrial carrier domain"/>
    <property type="match status" value="1"/>
</dbReference>
<evidence type="ECO:0000256" key="8">
    <source>
        <dbReference type="ARBA" id="ARBA00023128"/>
    </source>
</evidence>
<feature type="repeat" description="Solcar" evidence="10">
    <location>
        <begin position="245"/>
        <end position="321"/>
    </location>
</feature>
<evidence type="ECO:0000256" key="6">
    <source>
        <dbReference type="ARBA" id="ARBA00022792"/>
    </source>
</evidence>
<comment type="similarity">
    <text evidence="2 11">Belongs to the mitochondrial carrier (TC 2.A.29) family.</text>
</comment>